<accession>A0A0B8T6N9</accession>
<gene>
    <name evidence="1" type="ORF">DI53_2458</name>
</gene>
<dbReference type="PATRIC" id="fig|1229276.3.peg.2526"/>
<dbReference type="InterPro" id="IPR000801">
    <property type="entry name" value="Esterase-like"/>
</dbReference>
<dbReference type="SUPFAM" id="SSF53474">
    <property type="entry name" value="alpha/beta-Hydrolases"/>
    <property type="match status" value="1"/>
</dbReference>
<dbReference type="RefSeq" id="WP_052072366.1">
    <property type="nucleotide sequence ID" value="NZ_JJMU01000039.1"/>
</dbReference>
<dbReference type="InterPro" id="IPR050583">
    <property type="entry name" value="Mycobacterial_A85_antigen"/>
</dbReference>
<dbReference type="Proteomes" id="UP000031802">
    <property type="component" value="Unassembled WGS sequence"/>
</dbReference>
<name>A0A0B8T6N9_9SPHI</name>
<proteinExistence type="predicted"/>
<evidence type="ECO:0000313" key="1">
    <source>
        <dbReference type="EMBL" id="KGE13764.1"/>
    </source>
</evidence>
<protein>
    <submittedName>
        <fullName evidence="1">Putative alpha-dextrin endo-1,6-alpha-glucosidase</fullName>
    </submittedName>
</protein>
<dbReference type="EMBL" id="JJMU01000039">
    <property type="protein sequence ID" value="KGE13764.1"/>
    <property type="molecule type" value="Genomic_DNA"/>
</dbReference>
<dbReference type="OrthoDB" id="9803578at2"/>
<dbReference type="AlphaFoldDB" id="A0A0B8T6N9"/>
<reference evidence="2" key="1">
    <citation type="submission" date="2014-04" db="EMBL/GenBank/DDBJ databases">
        <title>Whole-Genome optical mapping and complete genome sequence of Sphingobacterium deserti sp. nov., a new spaces isolated from desert in the west of China.</title>
        <authorList>
            <person name="Teng C."/>
            <person name="Zhou Z."/>
            <person name="Li X."/>
            <person name="Chen M."/>
            <person name="Lin M."/>
            <person name="Wang L."/>
            <person name="Su S."/>
            <person name="Zhang C."/>
            <person name="Zhang W."/>
        </authorList>
    </citation>
    <scope>NUCLEOTIDE SEQUENCE [LARGE SCALE GENOMIC DNA]</scope>
    <source>
        <strain evidence="2">ACCC05744</strain>
    </source>
</reference>
<dbReference type="eggNOG" id="COG2819">
    <property type="taxonomic scope" value="Bacteria"/>
</dbReference>
<dbReference type="Pfam" id="PF00756">
    <property type="entry name" value="Esterase"/>
    <property type="match status" value="1"/>
</dbReference>
<organism evidence="1 2">
    <name type="scientific">Sphingobacterium deserti</name>
    <dbReference type="NCBI Taxonomy" id="1229276"/>
    <lineage>
        <taxon>Bacteria</taxon>
        <taxon>Pseudomonadati</taxon>
        <taxon>Bacteroidota</taxon>
        <taxon>Sphingobacteriia</taxon>
        <taxon>Sphingobacteriales</taxon>
        <taxon>Sphingobacteriaceae</taxon>
        <taxon>Sphingobacterium</taxon>
    </lineage>
</organism>
<dbReference type="PANTHER" id="PTHR48098">
    <property type="entry name" value="ENTEROCHELIN ESTERASE-RELATED"/>
    <property type="match status" value="1"/>
</dbReference>
<dbReference type="Gene3D" id="3.40.50.1820">
    <property type="entry name" value="alpha/beta hydrolase"/>
    <property type="match status" value="1"/>
</dbReference>
<dbReference type="STRING" id="1229276.DI53_2458"/>
<evidence type="ECO:0000313" key="2">
    <source>
        <dbReference type="Proteomes" id="UP000031802"/>
    </source>
</evidence>
<comment type="caution">
    <text evidence="1">The sequence shown here is derived from an EMBL/GenBank/DDBJ whole genome shotgun (WGS) entry which is preliminary data.</text>
</comment>
<dbReference type="InterPro" id="IPR029058">
    <property type="entry name" value="AB_hydrolase_fold"/>
</dbReference>
<dbReference type="PANTHER" id="PTHR48098:SF6">
    <property type="entry name" value="FERRI-BACILLIBACTIN ESTERASE BESA"/>
    <property type="match status" value="1"/>
</dbReference>
<reference evidence="1 2" key="2">
    <citation type="journal article" date="2015" name="PLoS ONE">
        <title>Whole-Genome Optical Mapping and Finished Genome Sequence of Sphingobacterium deserti sp. nov., a New Species Isolated from the Western Desert of China.</title>
        <authorList>
            <person name="Teng C."/>
            <person name="Zhou Z."/>
            <person name="Molnar I."/>
            <person name="Li X."/>
            <person name="Tang R."/>
            <person name="Chen M."/>
            <person name="Wang L."/>
            <person name="Su S."/>
            <person name="Zhang W."/>
            <person name="Lin M."/>
        </authorList>
    </citation>
    <scope>NUCLEOTIDE SEQUENCE [LARGE SCALE GENOMIC DNA]</scope>
    <source>
        <strain evidence="2">ACCC05744</strain>
    </source>
</reference>
<keyword evidence="2" id="KW-1185">Reference proteome</keyword>
<sequence length="378" mass="42974">MSHETSYQVTLTIINNSSSFIGEMCYLAGNFNNWSADSYPLGSIPQQDESLSTVLSDVRPGDLELKITRGSWETLQSTTEGKLPPPFTVNVNHDLEISLEIDAWRDEFPASTATPQVQLLDAEFLFPNMGRTKKVYLYLPADYANSNKRYPVFYMHDGQHLFDEATSVGRAGPVEWMVDETLDGAEKQVIVVAIDHAETFEERQQEFLIHPIPETPKPLGEAYLQDIVSVLKPYIDKQYRTLADRANTVMIGSSLGGLVSLYAGLTYPDIFGTLAIFSPSIWIDRDGVYAEAEHALANEQAVLEDTDFYFYVGGREKRLGKDHHHENMGKDLREFLDFFEEKRQVTAAFDMDSHGKHGALYWQQAFKRFYTYWESKSN</sequence>